<name>A0ABT2IFB5_9FLAO</name>
<sequence length="475" mass="56382">MMIKSVQNNIFLTSLFLVLSSLPLIYFTYTLRDTFLDDAYITLTYSKHFFQEGKPWYNVIDTVHGNGQTSVLWMIIQSLFFNFGDLINPIYINKGISLVLITIVLSSLFQSFTKQESLTVKIFTLVFSVFFSTWAAFNITHGLETILFSTTLFLFLKYRNHGSAYYLAFLLPFIRPEAIIFTLFFIIDTRLFSKTFYKRVLCVLASASVYLLYTIYYYDAWIPLPFLLKSIKEFSSVKVLNFITIIVIFSPVIIFVIKNYRTKFIFYCPLFFFIIYYSFFIDEIMNFFDRYKFPLFVYYIYFLRYENTEVISNKKLNASLFILSIAGILNYCTYLKTQVTFYIGPYEKAMNAGPIYLGKYLKNISIKENKKFKIINSDAGAVAYFSDCYLYDTWGLNNATLLLTKKNKDWNAYLSYLKKTDPDYIILISKDYHTFIPRLDFEEKIYKYFSLQTKKPVLVRKSTEEYYYFIYRRNH</sequence>
<feature type="transmembrane region" description="Helical" evidence="1">
    <location>
        <begin position="264"/>
        <end position="281"/>
    </location>
</feature>
<keyword evidence="1" id="KW-0812">Transmembrane</keyword>
<dbReference type="EMBL" id="JANZQH010000003">
    <property type="protein sequence ID" value="MCT2407304.1"/>
    <property type="molecule type" value="Genomic_DNA"/>
</dbReference>
<feature type="transmembrane region" description="Helical" evidence="1">
    <location>
        <begin position="9"/>
        <end position="29"/>
    </location>
</feature>
<keyword evidence="1" id="KW-0472">Membrane</keyword>
<feature type="transmembrane region" description="Helical" evidence="1">
    <location>
        <begin position="90"/>
        <end position="110"/>
    </location>
</feature>
<feature type="transmembrane region" description="Helical" evidence="1">
    <location>
        <begin position="238"/>
        <end position="257"/>
    </location>
</feature>
<feature type="transmembrane region" description="Helical" evidence="1">
    <location>
        <begin position="163"/>
        <end position="187"/>
    </location>
</feature>
<evidence type="ECO:0000256" key="1">
    <source>
        <dbReference type="SAM" id="Phobius"/>
    </source>
</evidence>
<accession>A0ABT2IFB5</accession>
<protein>
    <recommendedName>
        <fullName evidence="4">Glycosyltransferase RgtA/B/C/D-like domain-containing protein</fullName>
    </recommendedName>
</protein>
<evidence type="ECO:0000313" key="2">
    <source>
        <dbReference type="EMBL" id="MCT2407304.1"/>
    </source>
</evidence>
<gene>
    <name evidence="2" type="ORF">NZD88_07085</name>
</gene>
<evidence type="ECO:0000313" key="3">
    <source>
        <dbReference type="Proteomes" id="UP001142057"/>
    </source>
</evidence>
<organism evidence="2 3">
    <name type="scientific">Chryseobacterium pyrolae</name>
    <dbReference type="NCBI Taxonomy" id="2987481"/>
    <lineage>
        <taxon>Bacteria</taxon>
        <taxon>Pseudomonadati</taxon>
        <taxon>Bacteroidota</taxon>
        <taxon>Flavobacteriia</taxon>
        <taxon>Flavobacteriales</taxon>
        <taxon>Weeksellaceae</taxon>
        <taxon>Chryseobacterium group</taxon>
        <taxon>Chryseobacterium</taxon>
    </lineage>
</organism>
<dbReference type="Proteomes" id="UP001142057">
    <property type="component" value="Unassembled WGS sequence"/>
</dbReference>
<keyword evidence="1" id="KW-1133">Transmembrane helix</keyword>
<feature type="transmembrane region" description="Helical" evidence="1">
    <location>
        <begin position="199"/>
        <end position="218"/>
    </location>
</feature>
<comment type="caution">
    <text evidence="2">The sequence shown here is derived from an EMBL/GenBank/DDBJ whole genome shotgun (WGS) entry which is preliminary data.</text>
</comment>
<keyword evidence="3" id="KW-1185">Reference proteome</keyword>
<reference evidence="2" key="1">
    <citation type="submission" date="2022-08" db="EMBL/GenBank/DDBJ databases">
        <title>Chryseobacterium antibioticum,isolated from the rhizosphere soil of Pyrola in Tibet.</title>
        <authorList>
            <person name="Kan Y."/>
        </authorList>
    </citation>
    <scope>NUCLEOTIDE SEQUENCE</scope>
    <source>
        <strain evidence="2">Pc2-12</strain>
    </source>
</reference>
<feature type="transmembrane region" description="Helical" evidence="1">
    <location>
        <begin position="122"/>
        <end position="143"/>
    </location>
</feature>
<evidence type="ECO:0008006" key="4">
    <source>
        <dbReference type="Google" id="ProtNLM"/>
    </source>
</evidence>
<proteinExistence type="predicted"/>